<dbReference type="EMBL" id="AZGC01000020">
    <property type="protein sequence ID" value="KRL95206.1"/>
    <property type="molecule type" value="Genomic_DNA"/>
</dbReference>
<evidence type="ECO:0000256" key="2">
    <source>
        <dbReference type="SAM" id="SignalP"/>
    </source>
</evidence>
<dbReference type="RefSeq" id="WP_054653281.1">
    <property type="nucleotide sequence ID" value="NZ_AZGC01000020.1"/>
</dbReference>
<reference evidence="4 5" key="1">
    <citation type="journal article" date="2015" name="Genome Announc.">
        <title>Expanding the biotechnology potential of lactobacilli through comparative genomics of 213 strains and associated genera.</title>
        <authorList>
            <person name="Sun Z."/>
            <person name="Harris H.M."/>
            <person name="McCann A."/>
            <person name="Guo C."/>
            <person name="Argimon S."/>
            <person name="Zhang W."/>
            <person name="Yang X."/>
            <person name="Jeffery I.B."/>
            <person name="Cooney J.C."/>
            <person name="Kagawa T.F."/>
            <person name="Liu W."/>
            <person name="Song Y."/>
            <person name="Salvetti E."/>
            <person name="Wrobel A."/>
            <person name="Rasinkangas P."/>
            <person name="Parkhill J."/>
            <person name="Rea M.C."/>
            <person name="O'Sullivan O."/>
            <person name="Ritari J."/>
            <person name="Douillard F.P."/>
            <person name="Paul Ross R."/>
            <person name="Yang R."/>
            <person name="Briner A.E."/>
            <person name="Felis G.E."/>
            <person name="de Vos W.M."/>
            <person name="Barrangou R."/>
            <person name="Klaenhammer T.R."/>
            <person name="Caufield P.W."/>
            <person name="Cui Y."/>
            <person name="Zhang H."/>
            <person name="O'Toole P.W."/>
        </authorList>
    </citation>
    <scope>NUCLEOTIDE SEQUENCE [LARGE SCALE GENOMIC DNA]</scope>
    <source>
        <strain evidence="4 5">DSM 18793</strain>
    </source>
</reference>
<dbReference type="STRING" id="417373.GCA_001570685_00966"/>
<dbReference type="PATRIC" id="fig|1423742.4.peg.828"/>
<feature type="chain" id="PRO_5006411898" description="LysM domain-containing protein" evidence="2">
    <location>
        <begin position="28"/>
        <end position="361"/>
    </location>
</feature>
<proteinExistence type="predicted"/>
<dbReference type="OrthoDB" id="9798935at2"/>
<evidence type="ECO:0000313" key="4">
    <source>
        <dbReference type="EMBL" id="KRL95206.1"/>
    </source>
</evidence>
<name>A0A0R1UPT6_9LACO</name>
<dbReference type="PANTHER" id="PTHR33734">
    <property type="entry name" value="LYSM DOMAIN-CONTAINING GPI-ANCHORED PROTEIN 2"/>
    <property type="match status" value="1"/>
</dbReference>
<feature type="compositionally biased region" description="Low complexity" evidence="1">
    <location>
        <begin position="340"/>
        <end position="350"/>
    </location>
</feature>
<dbReference type="InterPro" id="IPR036779">
    <property type="entry name" value="LysM_dom_sf"/>
</dbReference>
<comment type="caution">
    <text evidence="4">The sequence shown here is derived from an EMBL/GenBank/DDBJ whole genome shotgun (WGS) entry which is preliminary data.</text>
</comment>
<dbReference type="CDD" id="cd00118">
    <property type="entry name" value="LysM"/>
    <property type="match status" value="1"/>
</dbReference>
<feature type="region of interest" description="Disordered" evidence="1">
    <location>
        <begin position="226"/>
        <end position="247"/>
    </location>
</feature>
<evidence type="ECO:0000259" key="3">
    <source>
        <dbReference type="PROSITE" id="PS51782"/>
    </source>
</evidence>
<feature type="signal peptide" evidence="2">
    <location>
        <begin position="1"/>
        <end position="27"/>
    </location>
</feature>
<dbReference type="PROSITE" id="PS51782">
    <property type="entry name" value="LYSM"/>
    <property type="match status" value="1"/>
</dbReference>
<feature type="compositionally biased region" description="Acidic residues" evidence="1">
    <location>
        <begin position="351"/>
        <end position="361"/>
    </location>
</feature>
<feature type="compositionally biased region" description="Low complexity" evidence="1">
    <location>
        <begin position="176"/>
        <end position="190"/>
    </location>
</feature>
<feature type="compositionally biased region" description="Basic and acidic residues" evidence="1">
    <location>
        <begin position="191"/>
        <end position="210"/>
    </location>
</feature>
<dbReference type="AlphaFoldDB" id="A0A0R1UPT6"/>
<dbReference type="SUPFAM" id="SSF54106">
    <property type="entry name" value="LysM domain"/>
    <property type="match status" value="1"/>
</dbReference>
<protein>
    <recommendedName>
        <fullName evidence="3">LysM domain-containing protein</fullName>
    </recommendedName>
</protein>
<gene>
    <name evidence="4" type="ORF">FC21_GL000794</name>
</gene>
<evidence type="ECO:0000313" key="5">
    <source>
        <dbReference type="Proteomes" id="UP000051084"/>
    </source>
</evidence>
<feature type="region of interest" description="Disordered" evidence="1">
    <location>
        <begin position="167"/>
        <end position="210"/>
    </location>
</feature>
<dbReference type="Gene3D" id="3.10.350.10">
    <property type="entry name" value="LysM domain"/>
    <property type="match status" value="1"/>
</dbReference>
<feature type="domain" description="LysM" evidence="3">
    <location>
        <begin position="72"/>
        <end position="116"/>
    </location>
</feature>
<organism evidence="4 5">
    <name type="scientific">Limosilactobacillus equigenerosi DSM 18793 = JCM 14505</name>
    <dbReference type="NCBI Taxonomy" id="1423742"/>
    <lineage>
        <taxon>Bacteria</taxon>
        <taxon>Bacillati</taxon>
        <taxon>Bacillota</taxon>
        <taxon>Bacilli</taxon>
        <taxon>Lactobacillales</taxon>
        <taxon>Lactobacillaceae</taxon>
        <taxon>Limosilactobacillus</taxon>
    </lineage>
</organism>
<sequence>MNKRILNAALMTATIAMPLFGTTVSVAADSFYANQSYAAMADITNWVASTPQQITNNMAVQNINVNSTLNGTRYIVQWGDTLWGISQATGISVDKLAYDNHIANRDLIFAGQVLILNRDGSVPADYHYEANPRTVAKTKIIINHNEKNVNINVSPVLVKKTENNTFVNNGEATTDQSASQGSAANSSATSGDKDAKSAESNSKHDKAAKMDDDEFLATVHSDVANESSLSGKTVLGNDDSLPDDDDVETTTVIDNETLSTTVKKNSEAAAQDVANEINGKLATLSGDDSDALKHADQVKVEITKDNDKIHVTVTVATQKDDEESSSSDKSSSEASEEESSATTESSTAEEQPADAESDSEE</sequence>
<dbReference type="SMART" id="SM00257">
    <property type="entry name" value="LysM"/>
    <property type="match status" value="1"/>
</dbReference>
<feature type="region of interest" description="Disordered" evidence="1">
    <location>
        <begin position="312"/>
        <end position="361"/>
    </location>
</feature>
<accession>A0A0R1UPT6</accession>
<dbReference type="Pfam" id="PF01476">
    <property type="entry name" value="LysM"/>
    <property type="match status" value="1"/>
</dbReference>
<dbReference type="InterPro" id="IPR018392">
    <property type="entry name" value="LysM"/>
</dbReference>
<dbReference type="PANTHER" id="PTHR33734:SF22">
    <property type="entry name" value="MEMBRANE-BOUND LYTIC MUREIN TRANSGLYCOSYLASE D"/>
    <property type="match status" value="1"/>
</dbReference>
<keyword evidence="5" id="KW-1185">Reference proteome</keyword>
<evidence type="ECO:0000256" key="1">
    <source>
        <dbReference type="SAM" id="MobiDB-lite"/>
    </source>
</evidence>
<keyword evidence="2" id="KW-0732">Signal</keyword>
<dbReference type="Proteomes" id="UP000051084">
    <property type="component" value="Unassembled WGS sequence"/>
</dbReference>